<keyword evidence="3" id="KW-1185">Reference proteome</keyword>
<feature type="compositionally biased region" description="Low complexity" evidence="1">
    <location>
        <begin position="761"/>
        <end position="773"/>
    </location>
</feature>
<feature type="region of interest" description="Disordered" evidence="1">
    <location>
        <begin position="588"/>
        <end position="615"/>
    </location>
</feature>
<keyword evidence="2" id="KW-0547">Nucleotide-binding</keyword>
<comment type="caution">
    <text evidence="2">The sequence shown here is derived from an EMBL/GenBank/DDBJ whole genome shotgun (WGS) entry which is preliminary data.</text>
</comment>
<name>A0ABU3UKL5_9ACTN</name>
<dbReference type="InterPro" id="IPR027417">
    <property type="entry name" value="P-loop_NTPase"/>
</dbReference>
<feature type="compositionally biased region" description="Low complexity" evidence="1">
    <location>
        <begin position="781"/>
        <end position="858"/>
    </location>
</feature>
<dbReference type="RefSeq" id="WP_316732908.1">
    <property type="nucleotide sequence ID" value="NZ_JARAKF010000001.1"/>
</dbReference>
<dbReference type="Proteomes" id="UP001257627">
    <property type="component" value="Unassembled WGS sequence"/>
</dbReference>
<protein>
    <submittedName>
        <fullName evidence="2">ATP-binding protein</fullName>
    </submittedName>
</protein>
<dbReference type="GO" id="GO:0005524">
    <property type="term" value="F:ATP binding"/>
    <property type="evidence" value="ECO:0007669"/>
    <property type="project" value="UniProtKB-KW"/>
</dbReference>
<accession>A0ABU3UKL5</accession>
<evidence type="ECO:0000256" key="1">
    <source>
        <dbReference type="SAM" id="MobiDB-lite"/>
    </source>
</evidence>
<organism evidence="2 3">
    <name type="scientific">Streptomyces mirabilis</name>
    <dbReference type="NCBI Taxonomy" id="68239"/>
    <lineage>
        <taxon>Bacteria</taxon>
        <taxon>Bacillati</taxon>
        <taxon>Actinomycetota</taxon>
        <taxon>Actinomycetes</taxon>
        <taxon>Kitasatosporales</taxon>
        <taxon>Streptomycetaceae</taxon>
        <taxon>Streptomyces</taxon>
    </lineage>
</organism>
<feature type="region of interest" description="Disordered" evidence="1">
    <location>
        <begin position="676"/>
        <end position="858"/>
    </location>
</feature>
<feature type="compositionally biased region" description="Basic and acidic residues" evidence="1">
    <location>
        <begin position="7"/>
        <end position="18"/>
    </location>
</feature>
<sequence>MDPNNRGPEEYGHDDDGQAPRSRPPRDALTADLGQHTPALARTVQLVSGDFLLTVNPVDGSEIEVCPPGERPQRPTKFSAAERADLARAALPPVPPGPAQPRLPLLERQEERERLVRLLARGRSVRLTGPAGSGRTSLLDAVADDCADLAPDGVVRLSGYRRTATDLLYDLCAAVYSAPLYRPERDELLELVHGIGAVVVLDDVEIGGTALDELLDATPECAFAIAATPDVPAPSADSLLEEVFLGGLDRSGGLELLERTVGRVLTEEEANWAGDLWFESEGLPLRFMQAGALLRQRDQLQAKENAFDDFGVFQDAPVDLPVDAPFEAADGHEVPLPSLAEGAAPAALLASRLSGSARATLRFAIALGGEVPHQTHLPALVDDTHADAALAELAGCALVSPVGSRYRLAAGVQAQLEAAGYADGLEEQARAAAQHYTWWAGHPSVTPERVSAEADAVLAALTVLVPLTTAPADEQDESVAVRLARTAAPAFAAGLNWNAWERALRSGAEASRLAGEVGEQAYFHHELGILALCGGQLDRARAELESSIGLRGALADKRGTVAGRRALALVADRSGAVLPGVAVLPGGRTAAGEEVPDARHEESASPPGGVPAAFVLSAPLGEPSTLVTNRAEPGPASKRVGVGSRLVAGTRRNLVAAGAGALLVAVLGTVVTLGATSNNNTDNPSEKVGVNPSASQGGQDDSLGADKAKKGGGSDAGVVSTPTNPGPDGTYGTSDDPTPPTSTSGRPSDSPSGTKGGGGTSTSPSKSPSKSPTTKPPSTSPKPSTSPSSTVSPTGPTSTTSPPAPTTPATTPPSTTTTTASGPASSVPASTTAGAPQSSSASVPASSSAAGSPNGSVI</sequence>
<reference evidence="2 3" key="1">
    <citation type="submission" date="2023-02" db="EMBL/GenBank/DDBJ databases">
        <authorList>
            <person name="Maleckis M."/>
        </authorList>
    </citation>
    <scope>NUCLEOTIDE SEQUENCE [LARGE SCALE GENOMIC DNA]</scope>
    <source>
        <strain evidence="2 3">P8-A2</strain>
    </source>
</reference>
<dbReference type="SUPFAM" id="SSF52540">
    <property type="entry name" value="P-loop containing nucleoside triphosphate hydrolases"/>
    <property type="match status" value="1"/>
</dbReference>
<evidence type="ECO:0000313" key="2">
    <source>
        <dbReference type="EMBL" id="MDU8994470.1"/>
    </source>
</evidence>
<feature type="compositionally biased region" description="Low complexity" evidence="1">
    <location>
        <begin position="716"/>
        <end position="753"/>
    </location>
</feature>
<proteinExistence type="predicted"/>
<gene>
    <name evidence="2" type="ORF">PU648_19430</name>
</gene>
<dbReference type="EMBL" id="JARAKF010000001">
    <property type="protein sequence ID" value="MDU8994470.1"/>
    <property type="molecule type" value="Genomic_DNA"/>
</dbReference>
<evidence type="ECO:0000313" key="3">
    <source>
        <dbReference type="Proteomes" id="UP001257627"/>
    </source>
</evidence>
<keyword evidence="2" id="KW-0067">ATP-binding</keyword>
<feature type="region of interest" description="Disordered" evidence="1">
    <location>
        <begin position="1"/>
        <end position="36"/>
    </location>
</feature>